<keyword evidence="1" id="KW-0812">Transmembrane</keyword>
<feature type="transmembrane region" description="Helical" evidence="1">
    <location>
        <begin position="168"/>
        <end position="188"/>
    </location>
</feature>
<dbReference type="Proteomes" id="UP001596099">
    <property type="component" value="Unassembled WGS sequence"/>
</dbReference>
<dbReference type="RefSeq" id="WP_247413962.1">
    <property type="nucleotide sequence ID" value="NZ_JALLGW010000001.1"/>
</dbReference>
<accession>A0ABD5RKZ9</accession>
<evidence type="ECO:0000313" key="2">
    <source>
        <dbReference type="EMBL" id="MFC5971048.1"/>
    </source>
</evidence>
<dbReference type="EMBL" id="JBHSQH010000001">
    <property type="protein sequence ID" value="MFC5971048.1"/>
    <property type="molecule type" value="Genomic_DNA"/>
</dbReference>
<keyword evidence="1" id="KW-1133">Transmembrane helix</keyword>
<feature type="transmembrane region" description="Helical" evidence="1">
    <location>
        <begin position="6"/>
        <end position="24"/>
    </location>
</feature>
<name>A0ABD5RKZ9_9EURY</name>
<feature type="transmembrane region" description="Helical" evidence="1">
    <location>
        <begin position="70"/>
        <end position="92"/>
    </location>
</feature>
<reference evidence="2 3" key="1">
    <citation type="journal article" date="2019" name="Int. J. Syst. Evol. Microbiol.">
        <title>The Global Catalogue of Microorganisms (GCM) 10K type strain sequencing project: providing services to taxonomists for standard genome sequencing and annotation.</title>
        <authorList>
            <consortium name="The Broad Institute Genomics Platform"/>
            <consortium name="The Broad Institute Genome Sequencing Center for Infectious Disease"/>
            <person name="Wu L."/>
            <person name="Ma J."/>
        </authorList>
    </citation>
    <scope>NUCLEOTIDE SEQUENCE [LARGE SCALE GENOMIC DNA]</scope>
    <source>
        <strain evidence="2 3">CGMCC 1.12543</strain>
    </source>
</reference>
<proteinExistence type="predicted"/>
<sequence>MLFQEVVIAFGALVVFGAALYTLNEQAFRWSVAIPVLAIAVPLFLLVKALGLVIGFTRLVWVLIRMTAKALVKTVLFLVITILLTALVFLTAPIPRLGRKVRSLKTKAGGKIDFSGLAEQCRYMRGVMVDIMVEQRDISLSYSTEGRYREELVDVRETGKKRLEDGELVLSLGLGAVLLISQATGLRLFQLTYHDVSASLAIQLILLVIVLSIVYRVWLIDFMAYDEEEEFTSLEQMDVALTYQKAVAYVGTIKSLMFALTVALEISGADHQMVSDTLTAYRDGEPLLDALRNARDT</sequence>
<gene>
    <name evidence="2" type="ORF">ACFPYI_06845</name>
</gene>
<keyword evidence="3" id="KW-1185">Reference proteome</keyword>
<feature type="transmembrane region" description="Helical" evidence="1">
    <location>
        <begin position="200"/>
        <end position="219"/>
    </location>
</feature>
<organism evidence="2 3">
    <name type="scientific">Halomarina salina</name>
    <dbReference type="NCBI Taxonomy" id="1872699"/>
    <lineage>
        <taxon>Archaea</taxon>
        <taxon>Methanobacteriati</taxon>
        <taxon>Methanobacteriota</taxon>
        <taxon>Stenosarchaea group</taxon>
        <taxon>Halobacteria</taxon>
        <taxon>Halobacteriales</taxon>
        <taxon>Natronomonadaceae</taxon>
        <taxon>Halomarina</taxon>
    </lineage>
</organism>
<evidence type="ECO:0000256" key="1">
    <source>
        <dbReference type="SAM" id="Phobius"/>
    </source>
</evidence>
<evidence type="ECO:0000313" key="3">
    <source>
        <dbReference type="Proteomes" id="UP001596099"/>
    </source>
</evidence>
<dbReference type="AlphaFoldDB" id="A0ABD5RKZ9"/>
<feature type="transmembrane region" description="Helical" evidence="1">
    <location>
        <begin position="36"/>
        <end position="64"/>
    </location>
</feature>
<protein>
    <submittedName>
        <fullName evidence="2">Uncharacterized protein</fullName>
    </submittedName>
</protein>
<keyword evidence="1" id="KW-0472">Membrane</keyword>
<comment type="caution">
    <text evidence="2">The sequence shown here is derived from an EMBL/GenBank/DDBJ whole genome shotgun (WGS) entry which is preliminary data.</text>
</comment>